<accession>A0ABY2G627</accession>
<dbReference type="Proteomes" id="UP000294930">
    <property type="component" value="Unassembled WGS sequence"/>
</dbReference>
<feature type="domain" description="Restriction endonuclease type IV Mrr" evidence="1">
    <location>
        <begin position="19"/>
        <end position="99"/>
    </location>
</feature>
<organism evidence="2 3">
    <name type="scientific">Meridianimaribacter flavus</name>
    <dbReference type="NCBI Taxonomy" id="571115"/>
    <lineage>
        <taxon>Bacteria</taxon>
        <taxon>Pseudomonadati</taxon>
        <taxon>Bacteroidota</taxon>
        <taxon>Flavobacteriia</taxon>
        <taxon>Flavobacteriales</taxon>
        <taxon>Flavobacteriaceae</taxon>
        <taxon>Meridianimaribacter</taxon>
    </lineage>
</organism>
<keyword evidence="2" id="KW-0378">Hydrolase</keyword>
<dbReference type="RefSeq" id="WP_134199127.1">
    <property type="nucleotide sequence ID" value="NZ_SOQZ01000002.1"/>
</dbReference>
<dbReference type="EMBL" id="SOQZ01000002">
    <property type="protein sequence ID" value="TDY12505.1"/>
    <property type="molecule type" value="Genomic_DNA"/>
</dbReference>
<keyword evidence="2" id="KW-0540">Nuclease</keyword>
<dbReference type="Pfam" id="PF04471">
    <property type="entry name" value="Mrr_cat"/>
    <property type="match status" value="1"/>
</dbReference>
<dbReference type="GO" id="GO:0004519">
    <property type="term" value="F:endonuclease activity"/>
    <property type="evidence" value="ECO:0007669"/>
    <property type="project" value="UniProtKB-KW"/>
</dbReference>
<comment type="caution">
    <text evidence="2">The sequence shown here is derived from an EMBL/GenBank/DDBJ whole genome shotgun (WGS) entry which is preliminary data.</text>
</comment>
<protein>
    <submittedName>
        <fullName evidence="2">Restriction endonuclease</fullName>
    </submittedName>
</protein>
<keyword evidence="2" id="KW-0255">Endonuclease</keyword>
<reference evidence="2 3" key="1">
    <citation type="submission" date="2019-03" db="EMBL/GenBank/DDBJ databases">
        <title>Genomic Encyclopedia of Type Strains, Phase III (KMG-III): the genomes of soil and plant-associated and newly described type strains.</title>
        <authorList>
            <person name="Whitman W."/>
        </authorList>
    </citation>
    <scope>NUCLEOTIDE SEQUENCE [LARGE SCALE GENOMIC DNA]</scope>
    <source>
        <strain evidence="2 3">CGMCC 1.10957</strain>
    </source>
</reference>
<gene>
    <name evidence="2" type="ORF">A8975_1269</name>
</gene>
<sequence>MIVDFTEINPANSSDGNQDHFELFARDFVEAIGFTIVSNPDRGQDGGKDLIISETLSGIRKSSQRTWILSAKHFAHSGKSVGVNDEINIRDRVEKHKADGFFGFYSTLPSSGFADTLKGLKDKIIIDYLDKGMIQNELITNPLLENVFRAHFPLSFLKFKSSGGYQATTKDLHTSYTGGDAYPSMSYGINSEGSILPMIRNNGTYTIYDLDVIISFSSERGGPFIVRESFPFLHPQSNVFCKSFNLKKVINRGEINSKIYARNGVFFQTTKLGIYKHPESSIETIEPCRTILYKQSHQSKNKDLIYVQSNATKRWNEQGIPFEFIQELENKETQNDY</sequence>
<name>A0ABY2G627_9FLAO</name>
<evidence type="ECO:0000313" key="2">
    <source>
        <dbReference type="EMBL" id="TDY12505.1"/>
    </source>
</evidence>
<keyword evidence="3" id="KW-1185">Reference proteome</keyword>
<evidence type="ECO:0000313" key="3">
    <source>
        <dbReference type="Proteomes" id="UP000294930"/>
    </source>
</evidence>
<proteinExistence type="predicted"/>
<evidence type="ECO:0000259" key="1">
    <source>
        <dbReference type="Pfam" id="PF04471"/>
    </source>
</evidence>
<dbReference type="InterPro" id="IPR007560">
    <property type="entry name" value="Restrct_endonuc_IV_Mrr"/>
</dbReference>